<organism evidence="4 5">
    <name type="scientific">Mesorhizobium hungaricum</name>
    <dbReference type="NCBI Taxonomy" id="1566387"/>
    <lineage>
        <taxon>Bacteria</taxon>
        <taxon>Pseudomonadati</taxon>
        <taxon>Pseudomonadota</taxon>
        <taxon>Alphaproteobacteria</taxon>
        <taxon>Hyphomicrobiales</taxon>
        <taxon>Phyllobacteriaceae</taxon>
        <taxon>Mesorhizobium</taxon>
    </lineage>
</organism>
<evidence type="ECO:0000256" key="2">
    <source>
        <dbReference type="SAM" id="SignalP"/>
    </source>
</evidence>
<evidence type="ECO:0000313" key="4">
    <source>
        <dbReference type="EMBL" id="OCX19768.1"/>
    </source>
</evidence>
<dbReference type="EMBL" id="MDEO01000030">
    <property type="protein sequence ID" value="OCX19768.1"/>
    <property type="molecule type" value="Genomic_DNA"/>
</dbReference>
<feature type="chain" id="PRO_5008659956" evidence="2">
    <location>
        <begin position="25"/>
        <end position="280"/>
    </location>
</feature>
<sequence>MISKNAAKLVLGGLLAGMISSAHAGETLDRVMKNKVLVEVTDQAYPPFSFIDDKGEVVGFDVDIAREFAKRLGVELKVETPSWEIITAGNWKGRWDICICSMSPTAERAKVLDFVTEYYGAPAVIAVNAANTSITSAKDLTGKKVGVQAGTPYEKYLQKELVDEVPGKAPSKPNFPFGDLTAQPYDTEDFAFQDLGLGDGKRLDAVIAGYMTVSDRVKKSEGKLKIVGEDLYHETIMVASDKGDPEWEAKIKEIFKSMYDDGTLKKISEKWVGRDISAKQ</sequence>
<keyword evidence="1 2" id="KW-0732">Signal</keyword>
<feature type="domain" description="Solute-binding protein family 3/N-terminal" evidence="3">
    <location>
        <begin position="35"/>
        <end position="275"/>
    </location>
</feature>
<accession>A0A1C2DYD5</accession>
<feature type="signal peptide" evidence="2">
    <location>
        <begin position="1"/>
        <end position="24"/>
    </location>
</feature>
<dbReference type="RefSeq" id="WP_024923435.1">
    <property type="nucleotide sequence ID" value="NZ_MDEO01000030.1"/>
</dbReference>
<dbReference type="InterPro" id="IPR001638">
    <property type="entry name" value="Solute-binding_3/MltF_N"/>
</dbReference>
<dbReference type="Proteomes" id="UP000094412">
    <property type="component" value="Unassembled WGS sequence"/>
</dbReference>
<dbReference type="SUPFAM" id="SSF53850">
    <property type="entry name" value="Periplasmic binding protein-like II"/>
    <property type="match status" value="1"/>
</dbReference>
<proteinExistence type="predicted"/>
<dbReference type="PANTHER" id="PTHR35936">
    <property type="entry name" value="MEMBRANE-BOUND LYTIC MUREIN TRANSGLYCOSYLASE F"/>
    <property type="match status" value="1"/>
</dbReference>
<protein>
    <submittedName>
        <fullName evidence="4">Amino acid ABC transporter substrate-binding protein</fullName>
    </submittedName>
</protein>
<gene>
    <name evidence="4" type="ORF">QV13_09085</name>
</gene>
<dbReference type="SMART" id="SM00062">
    <property type="entry name" value="PBPb"/>
    <property type="match status" value="1"/>
</dbReference>
<dbReference type="PANTHER" id="PTHR35936:SF19">
    <property type="entry name" value="AMINO-ACID-BINDING PROTEIN YXEM-RELATED"/>
    <property type="match status" value="1"/>
</dbReference>
<evidence type="ECO:0000256" key="1">
    <source>
        <dbReference type="ARBA" id="ARBA00022729"/>
    </source>
</evidence>
<name>A0A1C2DYD5_9HYPH</name>
<evidence type="ECO:0000313" key="5">
    <source>
        <dbReference type="Proteomes" id="UP000094412"/>
    </source>
</evidence>
<dbReference type="Gene3D" id="3.40.190.10">
    <property type="entry name" value="Periplasmic binding protein-like II"/>
    <property type="match status" value="2"/>
</dbReference>
<dbReference type="OrthoDB" id="7248418at2"/>
<dbReference type="AlphaFoldDB" id="A0A1C2DYD5"/>
<keyword evidence="5" id="KW-1185">Reference proteome</keyword>
<dbReference type="STRING" id="1566387.QV13_09085"/>
<evidence type="ECO:0000259" key="3">
    <source>
        <dbReference type="SMART" id="SM00062"/>
    </source>
</evidence>
<dbReference type="Pfam" id="PF00497">
    <property type="entry name" value="SBP_bac_3"/>
    <property type="match status" value="1"/>
</dbReference>
<comment type="caution">
    <text evidence="4">The sequence shown here is derived from an EMBL/GenBank/DDBJ whole genome shotgun (WGS) entry which is preliminary data.</text>
</comment>
<reference evidence="4 5" key="1">
    <citation type="submission" date="2016-08" db="EMBL/GenBank/DDBJ databases">
        <title>Whole genome sequence of Mesorhizobium sp. strain UASWS1009 isolated from industrial sewage.</title>
        <authorList>
            <person name="Crovadore J."/>
            <person name="Calmin G."/>
            <person name="Chablais R."/>
            <person name="Cochard B."/>
            <person name="Lefort F."/>
        </authorList>
    </citation>
    <scope>NUCLEOTIDE SEQUENCE [LARGE SCALE GENOMIC DNA]</scope>
    <source>
        <strain evidence="4 5">UASWS1009</strain>
    </source>
</reference>